<feature type="signal peptide" evidence="7">
    <location>
        <begin position="1"/>
        <end position="32"/>
    </location>
</feature>
<comment type="subcellular location">
    <subcellularLocation>
        <location evidence="1 7">Secreted</location>
    </subcellularLocation>
</comment>
<keyword evidence="9" id="KW-1185">Reference proteome</keyword>
<dbReference type="Gramene" id="QL06p001148:mrna">
    <property type="protein sequence ID" value="QL06p001148:mrna"/>
    <property type="gene ID" value="QL06p001148"/>
</dbReference>
<comment type="function">
    <text evidence="7">Controls stomatal patterning.</text>
</comment>
<proteinExistence type="inferred from homology"/>
<dbReference type="Proteomes" id="UP000594261">
    <property type="component" value="Chromosome 6"/>
</dbReference>
<evidence type="ECO:0000313" key="8">
    <source>
        <dbReference type="EnsemblPlants" id="QL06p001148:mrna"/>
    </source>
</evidence>
<name>A0A7N2LW29_QUELO</name>
<accession>A0A7N2LW29</accession>
<dbReference type="PANTHER" id="PTHR33109:SF55">
    <property type="entry name" value="EPIDERMAL PATTERNING FACTOR-LIKE PROTEIN 4-RELATED"/>
    <property type="match status" value="1"/>
</dbReference>
<dbReference type="EnsemblPlants" id="QL06p001148:mrna">
    <property type="protein sequence ID" value="QL06p001148:mrna"/>
    <property type="gene ID" value="QL06p001148"/>
</dbReference>
<dbReference type="AlphaFoldDB" id="A0A7N2LW29"/>
<dbReference type="GO" id="GO:0010052">
    <property type="term" value="P:guard cell differentiation"/>
    <property type="evidence" value="ECO:0007669"/>
    <property type="project" value="UniProtKB-UniRule"/>
</dbReference>
<keyword evidence="6" id="KW-1015">Disulfide bond</keyword>
<evidence type="ECO:0000256" key="4">
    <source>
        <dbReference type="ARBA" id="ARBA00022525"/>
    </source>
</evidence>
<evidence type="ECO:0000256" key="2">
    <source>
        <dbReference type="ARBA" id="ARBA00008127"/>
    </source>
</evidence>
<evidence type="ECO:0000256" key="1">
    <source>
        <dbReference type="ARBA" id="ARBA00004613"/>
    </source>
</evidence>
<dbReference type="OMA" id="HHHFHWL"/>
<evidence type="ECO:0000256" key="6">
    <source>
        <dbReference type="ARBA" id="ARBA00023157"/>
    </source>
</evidence>
<keyword evidence="5 7" id="KW-0732">Signal</keyword>
<evidence type="ECO:0000256" key="5">
    <source>
        <dbReference type="ARBA" id="ARBA00022729"/>
    </source>
</evidence>
<organism evidence="8 9">
    <name type="scientific">Quercus lobata</name>
    <name type="common">Valley oak</name>
    <dbReference type="NCBI Taxonomy" id="97700"/>
    <lineage>
        <taxon>Eukaryota</taxon>
        <taxon>Viridiplantae</taxon>
        <taxon>Streptophyta</taxon>
        <taxon>Embryophyta</taxon>
        <taxon>Tracheophyta</taxon>
        <taxon>Spermatophyta</taxon>
        <taxon>Magnoliopsida</taxon>
        <taxon>eudicotyledons</taxon>
        <taxon>Gunneridae</taxon>
        <taxon>Pentapetalae</taxon>
        <taxon>rosids</taxon>
        <taxon>fabids</taxon>
        <taxon>Fagales</taxon>
        <taxon>Fagaceae</taxon>
        <taxon>Quercus</taxon>
    </lineage>
</organism>
<reference evidence="8 9" key="1">
    <citation type="journal article" date="2016" name="G3 (Bethesda)">
        <title>First Draft Assembly and Annotation of the Genome of a California Endemic Oak Quercus lobata Nee (Fagaceae).</title>
        <authorList>
            <person name="Sork V.L."/>
            <person name="Fitz-Gibbon S.T."/>
            <person name="Puiu D."/>
            <person name="Crepeau M."/>
            <person name="Gugger P.F."/>
            <person name="Sherman R."/>
            <person name="Stevens K."/>
            <person name="Langley C.H."/>
            <person name="Pellegrini M."/>
            <person name="Salzberg S.L."/>
        </authorList>
    </citation>
    <scope>NUCLEOTIDE SEQUENCE [LARGE SCALE GENOMIC DNA]</scope>
    <source>
        <strain evidence="8 9">cv. SW786</strain>
    </source>
</reference>
<evidence type="ECO:0000313" key="9">
    <source>
        <dbReference type="Proteomes" id="UP000594261"/>
    </source>
</evidence>
<keyword evidence="3 7" id="KW-0217">Developmental protein</keyword>
<dbReference type="PANTHER" id="PTHR33109">
    <property type="entry name" value="EPIDERMAL PATTERNING FACTOR-LIKE PROTEIN 4"/>
    <property type="match status" value="1"/>
</dbReference>
<sequence length="126" mass="13935">MGVLHHRGHHHHHHQTLTALTTFLLFASAATAVTLSLLGTSEAEAERDKSDAKGEVFEQGFGVIISSRRRLGLGSSPPTCRSKCGRCSPCKPVHVAIHPGVTTPLEYYPEAWRCQCYYYWDGFALL</sequence>
<dbReference type="GO" id="GO:0005576">
    <property type="term" value="C:extracellular region"/>
    <property type="evidence" value="ECO:0007669"/>
    <property type="project" value="UniProtKB-SubCell"/>
</dbReference>
<keyword evidence="4 7" id="KW-0964">Secreted</keyword>
<reference evidence="8" key="2">
    <citation type="submission" date="2021-01" db="UniProtKB">
        <authorList>
            <consortium name="EnsemblPlants"/>
        </authorList>
    </citation>
    <scope>IDENTIFICATION</scope>
</reference>
<evidence type="ECO:0000256" key="3">
    <source>
        <dbReference type="ARBA" id="ARBA00022473"/>
    </source>
</evidence>
<dbReference type="InterPro" id="IPR039455">
    <property type="entry name" value="EPFL"/>
</dbReference>
<dbReference type="EMBL" id="LRBV02000006">
    <property type="status" value="NOT_ANNOTATED_CDS"/>
    <property type="molecule type" value="Genomic_DNA"/>
</dbReference>
<protein>
    <recommendedName>
        <fullName evidence="7">Epidermal patterning factor-like protein</fullName>
    </recommendedName>
</protein>
<dbReference type="InParanoid" id="A0A7N2LW29"/>
<feature type="chain" id="PRO_5029947476" description="Epidermal patterning factor-like protein" evidence="7">
    <location>
        <begin position="33"/>
        <end position="126"/>
    </location>
</feature>
<evidence type="ECO:0000256" key="7">
    <source>
        <dbReference type="RuleBase" id="RU367102"/>
    </source>
</evidence>
<dbReference type="Pfam" id="PF17181">
    <property type="entry name" value="EPF"/>
    <property type="match status" value="1"/>
</dbReference>
<comment type="similarity">
    <text evidence="2 7">Belongs to the plant cysteine rich small secretory peptide family. Epidermal patterning factor subfamily.</text>
</comment>